<dbReference type="SUPFAM" id="SSF55874">
    <property type="entry name" value="ATPase domain of HSP90 chaperone/DNA topoisomerase II/histidine kinase"/>
    <property type="match status" value="1"/>
</dbReference>
<reference evidence="12 13" key="2">
    <citation type="journal article" date="2011" name="Stand. Genomic Sci.">
        <title>Complete genome sequence of Calditerrivibrio nitroreducens type strain (Yu37-1).</title>
        <authorList>
            <person name="Pitluck S."/>
            <person name="Sikorski J."/>
            <person name="Zeytun A."/>
            <person name="Lapidus A."/>
            <person name="Nolan M."/>
            <person name="Lucas S."/>
            <person name="Hammon N."/>
            <person name="Deshpande S."/>
            <person name="Cheng J.F."/>
            <person name="Tapia R."/>
            <person name="Han C."/>
            <person name="Goodwin L."/>
            <person name="Liolios K."/>
            <person name="Pagani I."/>
            <person name="Ivanova N."/>
            <person name="Mavromatis K."/>
            <person name="Pati A."/>
            <person name="Chen A."/>
            <person name="Palaniappan K."/>
            <person name="Hauser L."/>
            <person name="Chang Y.J."/>
            <person name="Jeffries C.D."/>
            <person name="Detter J.C."/>
            <person name="Brambilla E."/>
            <person name="Djao O.D."/>
            <person name="Rohde M."/>
            <person name="Spring S."/>
            <person name="Goker M."/>
            <person name="Woyke T."/>
            <person name="Bristow J."/>
            <person name="Eisen J.A."/>
            <person name="Markowitz V."/>
            <person name="Hugenholtz P."/>
            <person name="Kyrpides N.C."/>
            <person name="Klenk H.P."/>
            <person name="Land M."/>
        </authorList>
    </citation>
    <scope>NUCLEOTIDE SEQUENCE [LARGE SCALE GENOMIC DNA]</scope>
    <source>
        <strain evidence="13">DSM 19672 / NBRC 101217 / Yu37-1</strain>
    </source>
</reference>
<dbReference type="Pfam" id="PF00072">
    <property type="entry name" value="Response_reg"/>
    <property type="match status" value="1"/>
</dbReference>
<dbReference type="InterPro" id="IPR011006">
    <property type="entry name" value="CheY-like_superfamily"/>
</dbReference>
<feature type="domain" description="Histidine kinase" evidence="9">
    <location>
        <begin position="482"/>
        <end position="700"/>
    </location>
</feature>
<dbReference type="SUPFAM" id="SSF47384">
    <property type="entry name" value="Homodimeric domain of signal transducing histidine kinase"/>
    <property type="match status" value="1"/>
</dbReference>
<dbReference type="SMART" id="SM00086">
    <property type="entry name" value="PAC"/>
    <property type="match status" value="1"/>
</dbReference>
<keyword evidence="8" id="KW-0812">Transmembrane</keyword>
<evidence type="ECO:0000256" key="1">
    <source>
        <dbReference type="ARBA" id="ARBA00000085"/>
    </source>
</evidence>
<dbReference type="Gene3D" id="3.30.565.10">
    <property type="entry name" value="Histidine kinase-like ATPase, C-terminal domain"/>
    <property type="match status" value="1"/>
</dbReference>
<feature type="domain" description="Response regulatory" evidence="10">
    <location>
        <begin position="719"/>
        <end position="833"/>
    </location>
</feature>
<sequence length="834" mass="96332" precursor="true">MMGNMRKIIILIGVSLLILFSCYIVFDDSSLTREEKEYLKHKKEIVFVSQINYPPFEFLSDRLESSGMMVELARLMSTEFGFESRFINTTFARAQQMILNGEADVLTSFFFSEERNKKFNFTKVVFEIPASIFVKQDNDDIKKLSDLHGKRVAIQKGDYAIDFIKSKGIRIDLIETDDFIMATNKLIKGEVEAVIGDDQIIFYYLSRNNLVSELKVVGEPLYIGENCMATRKSEKILVSILNKGINLAKKKGYLDSINRKWIGERVTFAKYMKKFFGLMLIPLSILLLIVFVFWIWNLNLRKRVEERTKQLSEKNKELALNNSKLNAILSASPDGIGVMNMNMELVFISDKLAKMYKIEPEKKFEYLNKNITDFVDESYRDKMMKNISDIFEGKKYWNLSEYLVRDAYGEQFWVEVSSSLLYDDAQKPYGILFVERDCTERKRIEQQLLDYNEKLKENNRALNELKTKEEEANIAKSNFLAIISHELRTPLNGVLGLLELIHKDPERFNEFFPVILSSGEQLRVLINDISDLTKVEQGKLELVEKRFSISNFINEIVSYAKIKIQDSNLELVVDIEQFEGYLEGDAVRLRQVVYNLINNAIKYTDNGFVKVVIRKLFENDKIMRIYFEVTDTGIGISPNDIDNIFKPFKRLDGSYTKKRYGSGIGLYISKAILNMMNSNINVESEVGKGSKFYFKLDLKRSIPDSEIKEEISDEIFNLKALVVDDNKINLFVAENMLAKLGVAVDFAENGMVAIEKVSNNHYDFIMMDLQMPEMDGLEATRRILDMGKDVKIFAMTANVYKDDIQKALNAGMVDFCPKPFTLSFLKSLLSRHFK</sequence>
<feature type="coiled-coil region" evidence="7">
    <location>
        <begin position="441"/>
        <end position="478"/>
    </location>
</feature>
<dbReference type="PROSITE" id="PS50110">
    <property type="entry name" value="RESPONSE_REGULATORY"/>
    <property type="match status" value="1"/>
</dbReference>
<dbReference type="SUPFAM" id="SSF52172">
    <property type="entry name" value="CheY-like"/>
    <property type="match status" value="1"/>
</dbReference>
<evidence type="ECO:0000256" key="7">
    <source>
        <dbReference type="SAM" id="Coils"/>
    </source>
</evidence>
<dbReference type="InterPro" id="IPR000014">
    <property type="entry name" value="PAS"/>
</dbReference>
<dbReference type="PRINTS" id="PR00344">
    <property type="entry name" value="BCTRLSENSOR"/>
</dbReference>
<dbReference type="SMART" id="SM00062">
    <property type="entry name" value="PBPb"/>
    <property type="match status" value="1"/>
</dbReference>
<dbReference type="PROSITE" id="PS50113">
    <property type="entry name" value="PAC"/>
    <property type="match status" value="1"/>
</dbReference>
<dbReference type="InterPro" id="IPR001610">
    <property type="entry name" value="PAC"/>
</dbReference>
<dbReference type="Pfam" id="PF13426">
    <property type="entry name" value="PAS_9"/>
    <property type="match status" value="1"/>
</dbReference>
<evidence type="ECO:0000256" key="2">
    <source>
        <dbReference type="ARBA" id="ARBA00012438"/>
    </source>
</evidence>
<dbReference type="InterPro" id="IPR003594">
    <property type="entry name" value="HATPase_dom"/>
</dbReference>
<dbReference type="InterPro" id="IPR003661">
    <property type="entry name" value="HisK_dim/P_dom"/>
</dbReference>
<evidence type="ECO:0000256" key="8">
    <source>
        <dbReference type="SAM" id="Phobius"/>
    </source>
</evidence>
<dbReference type="SMART" id="SM00448">
    <property type="entry name" value="REC"/>
    <property type="match status" value="1"/>
</dbReference>
<dbReference type="STRING" id="768670.Calni_0169"/>
<keyword evidence="4" id="KW-0808">Transferase</keyword>
<dbReference type="PANTHER" id="PTHR43047:SF78">
    <property type="entry name" value="SENSORY_REGULATORY PROTEIN RPFC"/>
    <property type="match status" value="1"/>
</dbReference>
<dbReference type="FunFam" id="3.30.565.10:FF:000010">
    <property type="entry name" value="Sensor histidine kinase RcsC"/>
    <property type="match status" value="1"/>
</dbReference>
<dbReference type="eggNOG" id="COG0834">
    <property type="taxonomic scope" value="Bacteria"/>
</dbReference>
<dbReference type="InterPro" id="IPR000700">
    <property type="entry name" value="PAS-assoc_C"/>
</dbReference>
<dbReference type="Pfam" id="PF00512">
    <property type="entry name" value="HisKA"/>
    <property type="match status" value="1"/>
</dbReference>
<keyword evidence="8" id="KW-1133">Transmembrane helix</keyword>
<dbReference type="CDD" id="cd01007">
    <property type="entry name" value="PBP2_BvgS_HisK_like"/>
    <property type="match status" value="1"/>
</dbReference>
<dbReference type="GO" id="GO:0000155">
    <property type="term" value="F:phosphorelay sensor kinase activity"/>
    <property type="evidence" value="ECO:0007669"/>
    <property type="project" value="InterPro"/>
</dbReference>
<evidence type="ECO:0000313" key="12">
    <source>
        <dbReference type="EMBL" id="ADR18082.1"/>
    </source>
</evidence>
<dbReference type="InterPro" id="IPR036097">
    <property type="entry name" value="HisK_dim/P_sf"/>
</dbReference>
<dbReference type="KEGG" id="cni:Calni_0169"/>
<name>E4TJ46_CALNY</name>
<dbReference type="OrthoDB" id="9176708at2"/>
<gene>
    <name evidence="12" type="ordered locus">Calni_0169</name>
</gene>
<dbReference type="Gene3D" id="3.40.50.2300">
    <property type="match status" value="1"/>
</dbReference>
<feature type="modified residue" description="4-aspartylphosphate" evidence="6">
    <location>
        <position position="768"/>
    </location>
</feature>
<dbReference type="PROSITE" id="PS51257">
    <property type="entry name" value="PROKAR_LIPOPROTEIN"/>
    <property type="match status" value="1"/>
</dbReference>
<dbReference type="Pfam" id="PF00497">
    <property type="entry name" value="SBP_bac_3"/>
    <property type="match status" value="1"/>
</dbReference>
<dbReference type="eggNOG" id="COG2205">
    <property type="taxonomic scope" value="Bacteria"/>
</dbReference>
<dbReference type="InterPro" id="IPR035965">
    <property type="entry name" value="PAS-like_dom_sf"/>
</dbReference>
<dbReference type="EC" id="2.7.13.3" evidence="2"/>
<dbReference type="Pfam" id="PF02518">
    <property type="entry name" value="HATPase_c"/>
    <property type="match status" value="1"/>
</dbReference>
<accession>E4TJ46</accession>
<dbReference type="InterPro" id="IPR036890">
    <property type="entry name" value="HATPase_C_sf"/>
</dbReference>
<comment type="catalytic activity">
    <reaction evidence="1">
        <text>ATP + protein L-histidine = ADP + protein N-phospho-L-histidine.</text>
        <dbReference type="EC" id="2.7.13.3"/>
    </reaction>
</comment>
<keyword evidence="7" id="KW-0175">Coiled coil</keyword>
<evidence type="ECO:0000256" key="3">
    <source>
        <dbReference type="ARBA" id="ARBA00022553"/>
    </source>
</evidence>
<organism evidence="12 13">
    <name type="scientific">Calditerrivibrio nitroreducens (strain DSM 19672 / NBRC 101217 / Yu37-1)</name>
    <dbReference type="NCBI Taxonomy" id="768670"/>
    <lineage>
        <taxon>Bacteria</taxon>
        <taxon>Pseudomonadati</taxon>
        <taxon>Deferribacterota</taxon>
        <taxon>Deferribacteres</taxon>
        <taxon>Deferribacterales</taxon>
        <taxon>Calditerrivibrionaceae</taxon>
    </lineage>
</organism>
<keyword evidence="5 12" id="KW-0418">Kinase</keyword>
<proteinExistence type="predicted"/>
<reference key="1">
    <citation type="submission" date="2010-11" db="EMBL/GenBank/DDBJ databases">
        <title>The complete genome of chromosome of Calditerrivibrio nitroreducens DSM 19672.</title>
        <authorList>
            <consortium name="US DOE Joint Genome Institute (JGI-PGF)"/>
            <person name="Lucas S."/>
            <person name="Copeland A."/>
            <person name="Lapidus A."/>
            <person name="Bruce D."/>
            <person name="Goodwin L."/>
            <person name="Pitluck S."/>
            <person name="Kyrpides N."/>
            <person name="Mavromatis K."/>
            <person name="Ivanova N."/>
            <person name="Mikhailova N."/>
            <person name="Zeytun A."/>
            <person name="Brettin T."/>
            <person name="Detter J.C."/>
            <person name="Tapia R."/>
            <person name="Han C."/>
            <person name="Land M."/>
            <person name="Hauser L."/>
            <person name="Markowitz V."/>
            <person name="Cheng J.-F."/>
            <person name="Hugenholtz P."/>
            <person name="Woyke T."/>
            <person name="Wu D."/>
            <person name="Spring S."/>
            <person name="Schroeder M."/>
            <person name="Brambilla E."/>
            <person name="Klenk H.-P."/>
            <person name="Eisen J.A."/>
        </authorList>
    </citation>
    <scope>NUCLEOTIDE SEQUENCE [LARGE SCALE GENOMIC DNA]</scope>
    <source>
        <strain>DSM 19672</strain>
    </source>
</reference>
<keyword evidence="8" id="KW-0472">Membrane</keyword>
<evidence type="ECO:0000259" key="10">
    <source>
        <dbReference type="PROSITE" id="PS50110"/>
    </source>
</evidence>
<dbReference type="SUPFAM" id="SSF53850">
    <property type="entry name" value="Periplasmic binding protein-like II"/>
    <property type="match status" value="1"/>
</dbReference>
<dbReference type="EMBL" id="CP002347">
    <property type="protein sequence ID" value="ADR18082.1"/>
    <property type="molecule type" value="Genomic_DNA"/>
</dbReference>
<dbReference type="InterPro" id="IPR004358">
    <property type="entry name" value="Sig_transdc_His_kin-like_C"/>
</dbReference>
<protein>
    <recommendedName>
        <fullName evidence="2">histidine kinase</fullName>
        <ecNumber evidence="2">2.7.13.3</ecNumber>
    </recommendedName>
</protein>
<evidence type="ECO:0000256" key="6">
    <source>
        <dbReference type="PROSITE-ProRule" id="PRU00169"/>
    </source>
</evidence>
<evidence type="ECO:0000313" key="13">
    <source>
        <dbReference type="Proteomes" id="UP000007039"/>
    </source>
</evidence>
<dbReference type="HOGENOM" id="CLU_000445_114_69_0"/>
<feature type="transmembrane region" description="Helical" evidence="8">
    <location>
        <begin position="275"/>
        <end position="296"/>
    </location>
</feature>
<dbReference type="NCBIfam" id="TIGR00229">
    <property type="entry name" value="sensory_box"/>
    <property type="match status" value="1"/>
</dbReference>
<dbReference type="InterPro" id="IPR005467">
    <property type="entry name" value="His_kinase_dom"/>
</dbReference>
<dbReference type="Gene3D" id="3.30.450.20">
    <property type="entry name" value="PAS domain"/>
    <property type="match status" value="1"/>
</dbReference>
<evidence type="ECO:0000256" key="5">
    <source>
        <dbReference type="ARBA" id="ARBA00022777"/>
    </source>
</evidence>
<dbReference type="CDD" id="cd00130">
    <property type="entry name" value="PAS"/>
    <property type="match status" value="1"/>
</dbReference>
<dbReference type="eggNOG" id="COG0784">
    <property type="taxonomic scope" value="Bacteria"/>
</dbReference>
<dbReference type="SMART" id="SM00388">
    <property type="entry name" value="HisKA"/>
    <property type="match status" value="1"/>
</dbReference>
<dbReference type="InterPro" id="IPR001789">
    <property type="entry name" value="Sig_transdc_resp-reg_receiver"/>
</dbReference>
<evidence type="ECO:0000256" key="4">
    <source>
        <dbReference type="ARBA" id="ARBA00022679"/>
    </source>
</evidence>
<dbReference type="AlphaFoldDB" id="E4TJ46"/>
<dbReference type="Gene3D" id="1.10.287.130">
    <property type="match status" value="1"/>
</dbReference>
<feature type="domain" description="PAC" evidence="11">
    <location>
        <begin position="398"/>
        <end position="450"/>
    </location>
</feature>
<evidence type="ECO:0000259" key="9">
    <source>
        <dbReference type="PROSITE" id="PS50109"/>
    </source>
</evidence>
<dbReference type="Gene3D" id="3.40.190.10">
    <property type="entry name" value="Periplasmic binding protein-like II"/>
    <property type="match status" value="2"/>
</dbReference>
<dbReference type="PANTHER" id="PTHR43047">
    <property type="entry name" value="TWO-COMPONENT HISTIDINE PROTEIN KINASE"/>
    <property type="match status" value="1"/>
</dbReference>
<dbReference type="Proteomes" id="UP000007039">
    <property type="component" value="Chromosome"/>
</dbReference>
<dbReference type="SMART" id="SM00387">
    <property type="entry name" value="HATPase_c"/>
    <property type="match status" value="1"/>
</dbReference>
<keyword evidence="13" id="KW-1185">Reference proteome</keyword>
<dbReference type="PROSITE" id="PS50109">
    <property type="entry name" value="HIS_KIN"/>
    <property type="match status" value="1"/>
</dbReference>
<dbReference type="CDD" id="cd17546">
    <property type="entry name" value="REC_hyHK_CKI1_RcsC-like"/>
    <property type="match status" value="1"/>
</dbReference>
<dbReference type="InterPro" id="IPR001638">
    <property type="entry name" value="Solute-binding_3/MltF_N"/>
</dbReference>
<dbReference type="CDD" id="cd16922">
    <property type="entry name" value="HATPase_EvgS-ArcB-TorS-like"/>
    <property type="match status" value="1"/>
</dbReference>
<dbReference type="SUPFAM" id="SSF55785">
    <property type="entry name" value="PYP-like sensor domain (PAS domain)"/>
    <property type="match status" value="1"/>
</dbReference>
<dbReference type="CDD" id="cd00082">
    <property type="entry name" value="HisKA"/>
    <property type="match status" value="1"/>
</dbReference>
<keyword evidence="3 6" id="KW-0597">Phosphoprotein</keyword>
<feature type="transmembrane region" description="Helical" evidence="8">
    <location>
        <begin position="6"/>
        <end position="26"/>
    </location>
</feature>
<evidence type="ECO:0000259" key="11">
    <source>
        <dbReference type="PROSITE" id="PS50113"/>
    </source>
</evidence>